<keyword evidence="2" id="KW-1185">Reference proteome</keyword>
<gene>
    <name evidence="1" type="ORF">AYI70_g7341</name>
</gene>
<proteinExistence type="predicted"/>
<organism evidence="1 2">
    <name type="scientific">Smittium culicis</name>
    <dbReference type="NCBI Taxonomy" id="133412"/>
    <lineage>
        <taxon>Eukaryota</taxon>
        <taxon>Fungi</taxon>
        <taxon>Fungi incertae sedis</taxon>
        <taxon>Zoopagomycota</taxon>
        <taxon>Kickxellomycotina</taxon>
        <taxon>Harpellomycetes</taxon>
        <taxon>Harpellales</taxon>
        <taxon>Legeriomycetaceae</taxon>
        <taxon>Smittium</taxon>
    </lineage>
</organism>
<evidence type="ECO:0000313" key="1">
    <source>
        <dbReference type="EMBL" id="OMJ15329.1"/>
    </source>
</evidence>
<sequence>MEVWKNRFRNLAEDHSGNRKSSGKWESVIDNDVEIFPENYVKKGEVTKAMETSDVVTIPKKGCLKDTKN</sequence>
<protein>
    <submittedName>
        <fullName evidence="1">Uncharacterized protein</fullName>
    </submittedName>
</protein>
<accession>A0A1R1XL25</accession>
<dbReference type="EMBL" id="LSSN01002714">
    <property type="protein sequence ID" value="OMJ15329.1"/>
    <property type="molecule type" value="Genomic_DNA"/>
</dbReference>
<dbReference type="AlphaFoldDB" id="A0A1R1XL25"/>
<reference evidence="1 2" key="1">
    <citation type="submission" date="2017-01" db="EMBL/GenBank/DDBJ databases">
        <authorList>
            <person name="Mah S.A."/>
            <person name="Swanson W.J."/>
            <person name="Moy G.W."/>
            <person name="Vacquier V.D."/>
        </authorList>
    </citation>
    <scope>NUCLEOTIDE SEQUENCE [LARGE SCALE GENOMIC DNA]</scope>
    <source>
        <strain evidence="1 2">GSMNP</strain>
    </source>
</reference>
<name>A0A1R1XL25_9FUNG</name>
<dbReference type="Proteomes" id="UP000187283">
    <property type="component" value="Unassembled WGS sequence"/>
</dbReference>
<evidence type="ECO:0000313" key="2">
    <source>
        <dbReference type="Proteomes" id="UP000187283"/>
    </source>
</evidence>
<comment type="caution">
    <text evidence="1">The sequence shown here is derived from an EMBL/GenBank/DDBJ whole genome shotgun (WGS) entry which is preliminary data.</text>
</comment>